<organism evidence="3">
    <name type="scientific">marine metagenome</name>
    <dbReference type="NCBI Taxonomy" id="408172"/>
    <lineage>
        <taxon>unclassified sequences</taxon>
        <taxon>metagenomes</taxon>
        <taxon>ecological metagenomes</taxon>
    </lineage>
</organism>
<dbReference type="PANTHER" id="PTHR44858">
    <property type="entry name" value="TETRATRICOPEPTIDE REPEAT PROTEIN 6"/>
    <property type="match status" value="1"/>
</dbReference>
<dbReference type="PROSITE" id="PS50005">
    <property type="entry name" value="TPR"/>
    <property type="match status" value="2"/>
</dbReference>
<gene>
    <name evidence="3" type="ORF">METZ01_LOCUS122568</name>
</gene>
<dbReference type="PANTHER" id="PTHR44858:SF1">
    <property type="entry name" value="UDP-N-ACETYLGLUCOSAMINE--PEPTIDE N-ACETYLGLUCOSAMINYLTRANSFERASE SPINDLY-RELATED"/>
    <property type="match status" value="1"/>
</dbReference>
<evidence type="ECO:0000256" key="2">
    <source>
        <dbReference type="ARBA" id="ARBA00022803"/>
    </source>
</evidence>
<dbReference type="InterPro" id="IPR011990">
    <property type="entry name" value="TPR-like_helical_dom_sf"/>
</dbReference>
<dbReference type="SUPFAM" id="SSF63829">
    <property type="entry name" value="Calcium-dependent phosphotriesterase"/>
    <property type="match status" value="1"/>
</dbReference>
<dbReference type="SUPFAM" id="SSF48452">
    <property type="entry name" value="TPR-like"/>
    <property type="match status" value="1"/>
</dbReference>
<dbReference type="Gene3D" id="1.25.40.10">
    <property type="entry name" value="Tetratricopeptide repeat domain"/>
    <property type="match status" value="2"/>
</dbReference>
<reference evidence="3" key="1">
    <citation type="submission" date="2018-05" db="EMBL/GenBank/DDBJ databases">
        <authorList>
            <person name="Lanie J.A."/>
            <person name="Ng W.-L."/>
            <person name="Kazmierczak K.M."/>
            <person name="Andrzejewski T.M."/>
            <person name="Davidsen T.M."/>
            <person name="Wayne K.J."/>
            <person name="Tettelin H."/>
            <person name="Glass J.I."/>
            <person name="Rusch D."/>
            <person name="Podicherti R."/>
            <person name="Tsui H.-C.T."/>
            <person name="Winkler M.E."/>
        </authorList>
    </citation>
    <scope>NUCLEOTIDE SEQUENCE</scope>
</reference>
<dbReference type="EMBL" id="UINC01016810">
    <property type="protein sequence ID" value="SVA69714.1"/>
    <property type="molecule type" value="Genomic_DNA"/>
</dbReference>
<name>A0A381XY71_9ZZZZ</name>
<dbReference type="Pfam" id="PF13181">
    <property type="entry name" value="TPR_8"/>
    <property type="match status" value="1"/>
</dbReference>
<dbReference type="Gene3D" id="2.130.10.10">
    <property type="entry name" value="YVTN repeat-like/Quinoprotein amine dehydrogenase"/>
    <property type="match status" value="2"/>
</dbReference>
<dbReference type="AlphaFoldDB" id="A0A381XY71"/>
<keyword evidence="2" id="KW-0802">TPR repeat</keyword>
<evidence type="ECO:0000256" key="1">
    <source>
        <dbReference type="ARBA" id="ARBA00022737"/>
    </source>
</evidence>
<evidence type="ECO:0000313" key="3">
    <source>
        <dbReference type="EMBL" id="SVA69714.1"/>
    </source>
</evidence>
<dbReference type="InterPro" id="IPR050498">
    <property type="entry name" value="Ycf3"/>
</dbReference>
<dbReference type="InterPro" id="IPR015943">
    <property type="entry name" value="WD40/YVTN_repeat-like_dom_sf"/>
</dbReference>
<accession>A0A381XY71</accession>
<dbReference type="SMART" id="SM00028">
    <property type="entry name" value="TPR"/>
    <property type="match status" value="4"/>
</dbReference>
<dbReference type="InterPro" id="IPR019734">
    <property type="entry name" value="TPR_rpt"/>
</dbReference>
<protein>
    <submittedName>
        <fullName evidence="3">Uncharacterized protein</fullName>
    </submittedName>
</protein>
<proteinExistence type="predicted"/>
<sequence length="646" mass="73054">MILLSDTLKKNVIVLTVSFAFFFVNISYGETPVSIYLRNGDRITGRWLNADNRIIKIDFNGQEMSVSLDEISSISITSNTISEKYLKNAEDLLKLGLRNQARKLFELSIQESPQNAKAYYQMAELFQEDGETDNAIKYFGLAAAVDPSYDLSEQFILSATAYLSKDEFVKAAESYILLFENYPEHEQCAYAGYQAAFLLTESVEAFDQALELLMQVTEKFPENGDYEKAQYLIGKLQVETNQDELAISTLTNFILTYTTSQWLPYAYTMRGRAFLKLHQNGEAITDFTTAIEMTQDLKLQQEIRQMRDSSAWMIYRVSDGLPSNKVKAIAVDGTTIWIGTSKGLTEADTSSAFWEIKTEITTQLEEMFEGSPLNIQSLAADEDELWIGTMNHGVIRYNKATGSIENYTQDHGLPHKLVYDIKIFGSEVWMGTFSGVAQYSRSADGWRIFNREVDELPADDIVALEVTPRTVWIGTSKSGVAFYDREFNYWRSYGDLEGLDSIVGNSIVSFDTIGSQLFFTWYNQSNETSGYTECDLDSLSSFSEEVVRGDLDSLVRPENIHIAVTEDEVWLATNDGVYKNTRDTGEWDLISYPEDRIGNPIINSIELGDSVAWIGTSNGLARINTSALNLREEELKPKLEEEESYE</sequence>
<keyword evidence="1" id="KW-0677">Repeat</keyword>